<dbReference type="NCBIfam" id="NF041216">
    <property type="entry name" value="CU044_2847_fam"/>
    <property type="match status" value="1"/>
</dbReference>
<reference evidence="2" key="2">
    <citation type="journal article" date="2022" name="Microbiol. Resour. Announc.">
        <title>Metagenome Sequencing to Explore Phylogenomics of Terrestrial Cyanobacteria.</title>
        <authorList>
            <person name="Ward R.D."/>
            <person name="Stajich J.E."/>
            <person name="Johansen J.R."/>
            <person name="Huntemann M."/>
            <person name="Clum A."/>
            <person name="Foster B."/>
            <person name="Foster B."/>
            <person name="Roux S."/>
            <person name="Palaniappan K."/>
            <person name="Varghese N."/>
            <person name="Mukherjee S."/>
            <person name="Reddy T.B.K."/>
            <person name="Daum C."/>
            <person name="Copeland A."/>
            <person name="Chen I.A."/>
            <person name="Ivanova N.N."/>
            <person name="Kyrpides N.C."/>
            <person name="Shapiro N."/>
            <person name="Eloe-Fadrosh E.A."/>
            <person name="Pietrasiak N."/>
        </authorList>
    </citation>
    <scope>NUCLEOTIDE SEQUENCE</scope>
    <source>
        <strain evidence="2">HA4357-MV3</strain>
    </source>
</reference>
<dbReference type="EMBL" id="JAHHHW010000143">
    <property type="protein sequence ID" value="MBW4434866.1"/>
    <property type="molecule type" value="Genomic_DNA"/>
</dbReference>
<dbReference type="Pfam" id="PF19493">
    <property type="entry name" value="Trypco1"/>
    <property type="match status" value="1"/>
</dbReference>
<dbReference type="AlphaFoldDB" id="A0A9E3HCP4"/>
<protein>
    <recommendedName>
        <fullName evidence="1">Trypsin-co-occurring domain-containing protein</fullName>
    </recommendedName>
</protein>
<dbReference type="InterPro" id="IPR045794">
    <property type="entry name" value="Trypco1"/>
</dbReference>
<name>A0A9E3HCP4_9NOST</name>
<comment type="caution">
    <text evidence="2">The sequence shown here is derived from an EMBL/GenBank/DDBJ whole genome shotgun (WGS) entry which is preliminary data.</text>
</comment>
<sequence length="131" mass="14297">MPQLTPIQLEDGTIIYIEATDNVDAPPVSIEVSPEGEEEVLIDKGWNPDAAQKQVVQNFQAIEGTIRAYTVYTLNAFKRIAIADIDKVTLEFGIKVGGEAGIPYITKGTAESNLKVTVQCSFSNQPQKNTQ</sequence>
<gene>
    <name evidence="2" type="ORF">KME28_24910</name>
</gene>
<feature type="domain" description="Trypsin-co-occurring" evidence="1">
    <location>
        <begin position="7"/>
        <end position="121"/>
    </location>
</feature>
<organism evidence="2 3">
    <name type="scientific">Pelatocladus maniniholoensis HA4357-MV3</name>
    <dbReference type="NCBI Taxonomy" id="1117104"/>
    <lineage>
        <taxon>Bacteria</taxon>
        <taxon>Bacillati</taxon>
        <taxon>Cyanobacteriota</taxon>
        <taxon>Cyanophyceae</taxon>
        <taxon>Nostocales</taxon>
        <taxon>Nostocaceae</taxon>
        <taxon>Pelatocladus</taxon>
    </lineage>
</organism>
<evidence type="ECO:0000313" key="3">
    <source>
        <dbReference type="Proteomes" id="UP000813215"/>
    </source>
</evidence>
<accession>A0A9E3HCP4</accession>
<evidence type="ECO:0000313" key="2">
    <source>
        <dbReference type="EMBL" id="MBW4434866.1"/>
    </source>
</evidence>
<evidence type="ECO:0000259" key="1">
    <source>
        <dbReference type="Pfam" id="PF19493"/>
    </source>
</evidence>
<proteinExistence type="predicted"/>
<reference evidence="2" key="1">
    <citation type="submission" date="2021-05" db="EMBL/GenBank/DDBJ databases">
        <authorList>
            <person name="Pietrasiak N."/>
            <person name="Ward R."/>
            <person name="Stajich J.E."/>
            <person name="Kurbessoian T."/>
        </authorList>
    </citation>
    <scope>NUCLEOTIDE SEQUENCE</scope>
    <source>
        <strain evidence="2">HA4357-MV3</strain>
    </source>
</reference>
<dbReference type="Proteomes" id="UP000813215">
    <property type="component" value="Unassembled WGS sequence"/>
</dbReference>